<organism evidence="1 2">
    <name type="scientific">Nocardia aurea</name>
    <dbReference type="NCBI Taxonomy" id="2144174"/>
    <lineage>
        <taxon>Bacteria</taxon>
        <taxon>Bacillati</taxon>
        <taxon>Actinomycetota</taxon>
        <taxon>Actinomycetes</taxon>
        <taxon>Mycobacteriales</taxon>
        <taxon>Nocardiaceae</taxon>
        <taxon>Nocardia</taxon>
    </lineage>
</organism>
<proteinExistence type="predicted"/>
<evidence type="ECO:0000313" key="2">
    <source>
        <dbReference type="Proteomes" id="UP001551695"/>
    </source>
</evidence>
<sequence length="163" mass="17499">MATPLAYTARYPYPVTAVRAAIADEQYWKDRIAEVGGPNARLDAFTVDGDTLRIEMVQAIAAELLPAAITSVRPGDLIIPRTEIWTGNSATFEASVDGAPAEVRGTVELTGDDTSATATVQGSIEVKIPLFGGKIEAAIQERLTDLLRSEEEFSNTWLATKTS</sequence>
<dbReference type="Pfam" id="PF10698">
    <property type="entry name" value="DUF2505"/>
    <property type="match status" value="1"/>
</dbReference>
<comment type="caution">
    <text evidence="1">The sequence shown here is derived from an EMBL/GenBank/DDBJ whole genome shotgun (WGS) entry which is preliminary data.</text>
</comment>
<keyword evidence="2" id="KW-1185">Reference proteome</keyword>
<dbReference type="RefSeq" id="WP_355092024.1">
    <property type="nucleotide sequence ID" value="NZ_JBEXKW010000187.1"/>
</dbReference>
<protein>
    <submittedName>
        <fullName evidence="1">DUF2505 domain-containing protein</fullName>
    </submittedName>
</protein>
<gene>
    <name evidence="1" type="ORF">AB0I48_25580</name>
</gene>
<dbReference type="InterPro" id="IPR019639">
    <property type="entry name" value="DUF2505"/>
</dbReference>
<dbReference type="Proteomes" id="UP001551695">
    <property type="component" value="Unassembled WGS sequence"/>
</dbReference>
<accession>A0ABV3G026</accession>
<name>A0ABV3G026_9NOCA</name>
<evidence type="ECO:0000313" key="1">
    <source>
        <dbReference type="EMBL" id="MEV0710943.1"/>
    </source>
</evidence>
<reference evidence="1 2" key="1">
    <citation type="submission" date="2024-06" db="EMBL/GenBank/DDBJ databases">
        <title>The Natural Products Discovery Center: Release of the First 8490 Sequenced Strains for Exploring Actinobacteria Biosynthetic Diversity.</title>
        <authorList>
            <person name="Kalkreuter E."/>
            <person name="Kautsar S.A."/>
            <person name="Yang D."/>
            <person name="Bader C.D."/>
            <person name="Teijaro C.N."/>
            <person name="Fluegel L."/>
            <person name="Davis C.M."/>
            <person name="Simpson J.R."/>
            <person name="Lauterbach L."/>
            <person name="Steele A.D."/>
            <person name="Gui C."/>
            <person name="Meng S."/>
            <person name="Li G."/>
            <person name="Viehrig K."/>
            <person name="Ye F."/>
            <person name="Su P."/>
            <person name="Kiefer A.F."/>
            <person name="Nichols A."/>
            <person name="Cepeda A.J."/>
            <person name="Yan W."/>
            <person name="Fan B."/>
            <person name="Jiang Y."/>
            <person name="Adhikari A."/>
            <person name="Zheng C.-J."/>
            <person name="Schuster L."/>
            <person name="Cowan T.M."/>
            <person name="Smanski M.J."/>
            <person name="Chevrette M.G."/>
            <person name="De Carvalho L.P.S."/>
            <person name="Shen B."/>
        </authorList>
    </citation>
    <scope>NUCLEOTIDE SEQUENCE [LARGE SCALE GENOMIC DNA]</scope>
    <source>
        <strain evidence="1 2">NPDC050403</strain>
    </source>
</reference>
<dbReference type="EMBL" id="JBFAKC010000012">
    <property type="protein sequence ID" value="MEV0710943.1"/>
    <property type="molecule type" value="Genomic_DNA"/>
</dbReference>